<evidence type="ECO:0000313" key="4">
    <source>
        <dbReference type="Proteomes" id="UP000594262"/>
    </source>
</evidence>
<dbReference type="Pfam" id="PF21355">
    <property type="entry name" value="TRAF-mep_MATH"/>
    <property type="match status" value="1"/>
</dbReference>
<dbReference type="SUPFAM" id="SSF49599">
    <property type="entry name" value="TRAF domain-like"/>
    <property type="match status" value="1"/>
</dbReference>
<dbReference type="OrthoDB" id="10002862at2759"/>
<evidence type="ECO:0000256" key="1">
    <source>
        <dbReference type="SAM" id="Coils"/>
    </source>
</evidence>
<proteinExistence type="predicted"/>
<name>A0A7M5XLB2_9CNID</name>
<dbReference type="GO" id="GO:0043122">
    <property type="term" value="P:regulation of canonical NF-kappaB signal transduction"/>
    <property type="evidence" value="ECO:0007669"/>
    <property type="project" value="TreeGrafter"/>
</dbReference>
<dbReference type="Gene3D" id="2.60.210.10">
    <property type="entry name" value="Apoptosis, Tumor Necrosis Factor Receptor Associated Protein 2, Chain A"/>
    <property type="match status" value="1"/>
</dbReference>
<accession>A0A7M5XLB2</accession>
<dbReference type="PROSITE" id="PS50144">
    <property type="entry name" value="MATH"/>
    <property type="match status" value="1"/>
</dbReference>
<dbReference type="SMART" id="SM00061">
    <property type="entry name" value="MATH"/>
    <property type="match status" value="1"/>
</dbReference>
<dbReference type="PANTHER" id="PTHR10131:SF94">
    <property type="entry name" value="TNF RECEPTOR-ASSOCIATED FACTOR 4"/>
    <property type="match status" value="1"/>
</dbReference>
<dbReference type="PANTHER" id="PTHR10131">
    <property type="entry name" value="TNF RECEPTOR ASSOCIATED FACTOR"/>
    <property type="match status" value="1"/>
</dbReference>
<protein>
    <recommendedName>
        <fullName evidence="2">MATH domain-containing protein</fullName>
    </recommendedName>
</protein>
<sequence length="198" mass="22830">MSPKIMSVGSPTDQGQEVRIKALESKIKRLQSENNQLKLQFKLFECGTTNGHFVWKIDSLKRRFTEAKSGVTKALHSAPCFTDKYGYKYCLRLHPDGDGLGARDYLSLYFILMKSEYDNIQTWPFQKKIQLSLINQQDRCNDLVECITPDADSPCFKKPINDMNLPHGLPKFIEIDRLVDEGFVKDDCLFIEIKIEDE</sequence>
<dbReference type="InterPro" id="IPR002083">
    <property type="entry name" value="MATH/TRAF_dom"/>
</dbReference>
<feature type="domain" description="MATH" evidence="2">
    <location>
        <begin position="50"/>
        <end position="195"/>
    </location>
</feature>
<dbReference type="AlphaFoldDB" id="A0A7M5XLB2"/>
<organism evidence="3 4">
    <name type="scientific">Clytia hemisphaerica</name>
    <dbReference type="NCBI Taxonomy" id="252671"/>
    <lineage>
        <taxon>Eukaryota</taxon>
        <taxon>Metazoa</taxon>
        <taxon>Cnidaria</taxon>
        <taxon>Hydrozoa</taxon>
        <taxon>Hydroidolina</taxon>
        <taxon>Leptothecata</taxon>
        <taxon>Obeliida</taxon>
        <taxon>Clytiidae</taxon>
        <taxon>Clytia</taxon>
    </lineage>
</organism>
<evidence type="ECO:0000313" key="3">
    <source>
        <dbReference type="EnsemblMetazoa" id="CLYHEMP024060.1"/>
    </source>
</evidence>
<dbReference type="EnsemblMetazoa" id="CLYHEMT024060.1">
    <property type="protein sequence ID" value="CLYHEMP024060.1"/>
    <property type="gene ID" value="CLYHEMG024060"/>
</dbReference>
<dbReference type="InterPro" id="IPR008974">
    <property type="entry name" value="TRAF-like"/>
</dbReference>
<keyword evidence="1" id="KW-0175">Coiled coil</keyword>
<dbReference type="Proteomes" id="UP000594262">
    <property type="component" value="Unplaced"/>
</dbReference>
<evidence type="ECO:0000259" key="2">
    <source>
        <dbReference type="PROSITE" id="PS50144"/>
    </source>
</evidence>
<reference evidence="3" key="1">
    <citation type="submission" date="2021-01" db="UniProtKB">
        <authorList>
            <consortium name="EnsemblMetazoa"/>
        </authorList>
    </citation>
    <scope>IDENTIFICATION</scope>
</reference>
<keyword evidence="4" id="KW-1185">Reference proteome</keyword>
<dbReference type="InterPro" id="IPR049342">
    <property type="entry name" value="TRAF1-6_MATH_dom"/>
</dbReference>
<feature type="coiled-coil region" evidence="1">
    <location>
        <begin position="13"/>
        <end position="40"/>
    </location>
</feature>